<dbReference type="PATRIC" id="fig|1227493.4.peg.1758"/>
<dbReference type="Pfam" id="PF12840">
    <property type="entry name" value="HTH_20"/>
    <property type="match status" value="1"/>
</dbReference>
<feature type="compositionally biased region" description="Basic and acidic residues" evidence="1">
    <location>
        <begin position="13"/>
        <end position="23"/>
    </location>
</feature>
<evidence type="ECO:0000313" key="2">
    <source>
        <dbReference type="EMBL" id="ELY91893.1"/>
    </source>
</evidence>
<dbReference type="InterPro" id="IPR036388">
    <property type="entry name" value="WH-like_DNA-bd_sf"/>
</dbReference>
<gene>
    <name evidence="2" type="ORF">C483_08879</name>
</gene>
<accession>M0A3H5</accession>
<dbReference type="InterPro" id="IPR036390">
    <property type="entry name" value="WH_DNA-bd_sf"/>
</dbReference>
<sequence>MSHSMQATSHRTAPTDHTDDRLAADGDADKLLSILTDTDCRTILETISDTDDYLSASEVSDRCDVPLSTTYRKLDLLTEAGVLEEQLRIRRSGQHVSEYTQRLGAINIAIEMDDGIAVELRQ</sequence>
<reference evidence="2 3" key="1">
    <citation type="journal article" date="2014" name="PLoS Genet.">
        <title>Phylogenetically driven sequencing of extremely halophilic archaea reveals strategies for static and dynamic osmo-response.</title>
        <authorList>
            <person name="Becker E.A."/>
            <person name="Seitzer P.M."/>
            <person name="Tritt A."/>
            <person name="Larsen D."/>
            <person name="Krusor M."/>
            <person name="Yao A.I."/>
            <person name="Wu D."/>
            <person name="Madern D."/>
            <person name="Eisen J.A."/>
            <person name="Darling A.E."/>
            <person name="Facciotti M.T."/>
        </authorList>
    </citation>
    <scope>NUCLEOTIDE SEQUENCE [LARGE SCALE GENOMIC DNA]</scope>
    <source>
        <strain evidence="2 3">JCM 10989</strain>
    </source>
</reference>
<evidence type="ECO:0000313" key="3">
    <source>
        <dbReference type="Proteomes" id="UP000011519"/>
    </source>
</evidence>
<organism evidence="2 3">
    <name type="scientific">Natrialba hulunbeirensis JCM 10989</name>
    <dbReference type="NCBI Taxonomy" id="1227493"/>
    <lineage>
        <taxon>Archaea</taxon>
        <taxon>Methanobacteriati</taxon>
        <taxon>Methanobacteriota</taxon>
        <taxon>Stenosarchaea group</taxon>
        <taxon>Halobacteria</taxon>
        <taxon>Halobacteriales</taxon>
        <taxon>Natrialbaceae</taxon>
        <taxon>Natrialba</taxon>
    </lineage>
</organism>
<dbReference type="SUPFAM" id="SSF46785">
    <property type="entry name" value="Winged helix' DNA-binding domain"/>
    <property type="match status" value="1"/>
</dbReference>
<feature type="compositionally biased region" description="Polar residues" evidence="1">
    <location>
        <begin position="1"/>
        <end position="12"/>
    </location>
</feature>
<dbReference type="AlphaFoldDB" id="M0A3H5"/>
<dbReference type="EMBL" id="AOIM01000025">
    <property type="protein sequence ID" value="ELY91893.1"/>
    <property type="molecule type" value="Genomic_DNA"/>
</dbReference>
<name>M0A3H5_9EURY</name>
<proteinExistence type="predicted"/>
<keyword evidence="3" id="KW-1185">Reference proteome</keyword>
<protein>
    <submittedName>
        <fullName evidence="2">Transcriptional regulator</fullName>
    </submittedName>
</protein>
<dbReference type="Proteomes" id="UP000011519">
    <property type="component" value="Unassembled WGS sequence"/>
</dbReference>
<dbReference type="Gene3D" id="1.10.10.10">
    <property type="entry name" value="Winged helix-like DNA-binding domain superfamily/Winged helix DNA-binding domain"/>
    <property type="match status" value="1"/>
</dbReference>
<dbReference type="OrthoDB" id="10985at2157"/>
<comment type="caution">
    <text evidence="2">The sequence shown here is derived from an EMBL/GenBank/DDBJ whole genome shotgun (WGS) entry which is preliminary data.</text>
</comment>
<evidence type="ECO:0000256" key="1">
    <source>
        <dbReference type="SAM" id="MobiDB-lite"/>
    </source>
</evidence>
<dbReference type="RefSeq" id="WP_006652985.1">
    <property type="nucleotide sequence ID" value="NZ_AOIM01000025.1"/>
</dbReference>
<feature type="region of interest" description="Disordered" evidence="1">
    <location>
        <begin position="1"/>
        <end position="23"/>
    </location>
</feature>